<keyword evidence="8" id="KW-0067">ATP-binding</keyword>
<dbReference type="SUPFAM" id="SSF141734">
    <property type="entry name" value="HisI-like"/>
    <property type="match status" value="1"/>
</dbReference>
<evidence type="ECO:0000256" key="2">
    <source>
        <dbReference type="ARBA" id="ARBA00001460"/>
    </source>
</evidence>
<comment type="catalytic activity">
    <reaction evidence="1">
        <text>1-(5-phospho-beta-D-ribosyl)-5'-AMP + H2O = 1-(5-phospho-beta-D-ribosyl)-5-[(5-phospho-beta-D-ribosylamino)methylideneamino]imidazole-4-carboxamide</text>
        <dbReference type="Rhea" id="RHEA:20049"/>
        <dbReference type="ChEBI" id="CHEBI:15377"/>
        <dbReference type="ChEBI" id="CHEBI:58435"/>
        <dbReference type="ChEBI" id="CHEBI:59457"/>
        <dbReference type="EC" id="3.5.4.19"/>
    </reaction>
</comment>
<keyword evidence="14" id="KW-1185">Reference proteome</keyword>
<feature type="domain" description="Phosphoribosyl-AMP cyclohydrolase" evidence="12">
    <location>
        <begin position="299"/>
        <end position="374"/>
    </location>
</feature>
<keyword evidence="6" id="KW-0547">Nucleotide-binding</keyword>
<evidence type="ECO:0000256" key="7">
    <source>
        <dbReference type="ARBA" id="ARBA00022801"/>
    </source>
</evidence>
<organism evidence="13 14">
    <name type="scientific">Discostella pseudostelligera</name>
    <dbReference type="NCBI Taxonomy" id="259834"/>
    <lineage>
        <taxon>Eukaryota</taxon>
        <taxon>Sar</taxon>
        <taxon>Stramenopiles</taxon>
        <taxon>Ochrophyta</taxon>
        <taxon>Bacillariophyta</taxon>
        <taxon>Coscinodiscophyceae</taxon>
        <taxon>Thalassiosirophycidae</taxon>
        <taxon>Stephanodiscales</taxon>
        <taxon>Stephanodiscaceae</taxon>
        <taxon>Discostella</taxon>
    </lineage>
</organism>
<evidence type="ECO:0000256" key="9">
    <source>
        <dbReference type="ARBA" id="ARBA00023102"/>
    </source>
</evidence>
<dbReference type="InterPro" id="IPR021130">
    <property type="entry name" value="PRib-ATP_PPHydrolase-like"/>
</dbReference>
<evidence type="ECO:0000256" key="6">
    <source>
        <dbReference type="ARBA" id="ARBA00022741"/>
    </source>
</evidence>
<dbReference type="GO" id="GO:0005524">
    <property type="term" value="F:ATP binding"/>
    <property type="evidence" value="ECO:0007669"/>
    <property type="project" value="UniProtKB-KW"/>
</dbReference>
<accession>A0ABD3N8L6</accession>
<evidence type="ECO:0000256" key="5">
    <source>
        <dbReference type="ARBA" id="ARBA00022605"/>
    </source>
</evidence>
<dbReference type="GO" id="GO:0004635">
    <property type="term" value="F:phosphoribosyl-AMP cyclohydrolase activity"/>
    <property type="evidence" value="ECO:0007669"/>
    <property type="project" value="UniProtKB-EC"/>
</dbReference>
<dbReference type="Pfam" id="PF01502">
    <property type="entry name" value="PRA-CH"/>
    <property type="match status" value="1"/>
</dbReference>
<dbReference type="Pfam" id="PF01503">
    <property type="entry name" value="PRA-PH"/>
    <property type="match status" value="1"/>
</dbReference>
<feature type="region of interest" description="Disordered" evidence="11">
    <location>
        <begin position="34"/>
        <end position="54"/>
    </location>
</feature>
<keyword evidence="7" id="KW-0378">Hydrolase</keyword>
<evidence type="ECO:0000256" key="3">
    <source>
        <dbReference type="ARBA" id="ARBA00005169"/>
    </source>
</evidence>
<evidence type="ECO:0000256" key="8">
    <source>
        <dbReference type="ARBA" id="ARBA00022840"/>
    </source>
</evidence>
<keyword evidence="9" id="KW-0368">Histidine biosynthesis</keyword>
<evidence type="ECO:0000313" key="13">
    <source>
        <dbReference type="EMBL" id="KAL3772277.1"/>
    </source>
</evidence>
<keyword evidence="10" id="KW-0511">Multifunctional enzyme</keyword>
<evidence type="ECO:0000256" key="1">
    <source>
        <dbReference type="ARBA" id="ARBA00000024"/>
    </source>
</evidence>
<dbReference type="Gene3D" id="1.10.287.1080">
    <property type="entry name" value="MazG-like"/>
    <property type="match status" value="1"/>
</dbReference>
<comment type="catalytic activity">
    <reaction evidence="2">
        <text>1-(5-phospho-beta-D-ribosyl)-ATP + H2O = 1-(5-phospho-beta-D-ribosyl)-5'-AMP + diphosphate + H(+)</text>
        <dbReference type="Rhea" id="RHEA:22828"/>
        <dbReference type="ChEBI" id="CHEBI:15377"/>
        <dbReference type="ChEBI" id="CHEBI:15378"/>
        <dbReference type="ChEBI" id="CHEBI:33019"/>
        <dbReference type="ChEBI" id="CHEBI:59457"/>
        <dbReference type="ChEBI" id="CHEBI:73183"/>
        <dbReference type="EC" id="3.6.1.31"/>
    </reaction>
</comment>
<dbReference type="SUPFAM" id="SSF101386">
    <property type="entry name" value="all-alpha NTP pyrophosphatases"/>
    <property type="match status" value="1"/>
</dbReference>
<reference evidence="13 14" key="1">
    <citation type="submission" date="2024-10" db="EMBL/GenBank/DDBJ databases">
        <title>Updated reference genomes for cyclostephanoid diatoms.</title>
        <authorList>
            <person name="Roberts W.R."/>
            <person name="Alverson A.J."/>
        </authorList>
    </citation>
    <scope>NUCLEOTIDE SEQUENCE [LARGE SCALE GENOMIC DNA]</scope>
    <source>
        <strain evidence="13 14">AJA232-27</strain>
    </source>
</reference>
<name>A0ABD3N8L6_9STRA</name>
<dbReference type="InterPro" id="IPR008179">
    <property type="entry name" value="HisE"/>
</dbReference>
<dbReference type="NCBIfam" id="TIGR03188">
    <property type="entry name" value="histidine_hisI"/>
    <property type="match status" value="1"/>
</dbReference>
<evidence type="ECO:0000313" key="14">
    <source>
        <dbReference type="Proteomes" id="UP001530293"/>
    </source>
</evidence>
<evidence type="ECO:0000256" key="10">
    <source>
        <dbReference type="ARBA" id="ARBA00023268"/>
    </source>
</evidence>
<dbReference type="AlphaFoldDB" id="A0ABD3N8L6"/>
<proteinExistence type="predicted"/>
<dbReference type="Gene3D" id="3.10.20.810">
    <property type="entry name" value="Phosphoribosyl-AMP cyclohydrolase"/>
    <property type="match status" value="1"/>
</dbReference>
<evidence type="ECO:0000256" key="4">
    <source>
        <dbReference type="ARBA" id="ARBA00005204"/>
    </source>
</evidence>
<dbReference type="GO" id="GO:0000105">
    <property type="term" value="P:L-histidine biosynthetic process"/>
    <property type="evidence" value="ECO:0007669"/>
    <property type="project" value="UniProtKB-KW"/>
</dbReference>
<evidence type="ECO:0000256" key="11">
    <source>
        <dbReference type="SAM" id="MobiDB-lite"/>
    </source>
</evidence>
<comment type="pathway">
    <text evidence="4">Amino-acid biosynthesis; L-histidine biosynthesis; L-histidine from 5-phospho-alpha-D-ribose 1-diphosphate: step 2/9.</text>
</comment>
<evidence type="ECO:0000259" key="12">
    <source>
        <dbReference type="Pfam" id="PF01502"/>
    </source>
</evidence>
<dbReference type="PANTHER" id="PTHR42945:SF1">
    <property type="entry name" value="HISTIDINE BIOSYNTHESIS BIFUNCTIONAL PROTEIN HIS7"/>
    <property type="match status" value="1"/>
</dbReference>
<dbReference type="InterPro" id="IPR002496">
    <property type="entry name" value="PRib_AMP_CycHydrolase_dom"/>
</dbReference>
<dbReference type="Proteomes" id="UP001530293">
    <property type="component" value="Unassembled WGS sequence"/>
</dbReference>
<keyword evidence="5" id="KW-0028">Amino-acid biosynthesis</keyword>
<dbReference type="InterPro" id="IPR038019">
    <property type="entry name" value="PRib_AMP_CycHydrolase_sf"/>
</dbReference>
<dbReference type="CDD" id="cd11546">
    <property type="entry name" value="NTP-PPase_His4"/>
    <property type="match status" value="1"/>
</dbReference>
<comment type="pathway">
    <text evidence="3">Amino-acid biosynthesis; L-histidine biosynthesis; L-histidine from 5-phospho-alpha-D-ribose 1-diphosphate: step 3/9.</text>
</comment>
<dbReference type="PANTHER" id="PTHR42945">
    <property type="entry name" value="HISTIDINE BIOSYNTHESIS BIFUNCTIONAL PROTEIN"/>
    <property type="match status" value="1"/>
</dbReference>
<protein>
    <recommendedName>
        <fullName evidence="12">Phosphoribosyl-AMP cyclohydrolase domain-containing protein</fullName>
    </recommendedName>
</protein>
<gene>
    <name evidence="13" type="ORF">ACHAWU_005328</name>
</gene>
<dbReference type="EMBL" id="JALLBG020000013">
    <property type="protein sequence ID" value="KAL3772277.1"/>
    <property type="molecule type" value="Genomic_DNA"/>
</dbReference>
<comment type="caution">
    <text evidence="13">The sequence shown here is derived from an EMBL/GenBank/DDBJ whole genome shotgun (WGS) entry which is preliminary data.</text>
</comment>
<dbReference type="GO" id="GO:0004636">
    <property type="term" value="F:phosphoribosyl-ATP diphosphatase activity"/>
    <property type="evidence" value="ECO:0007669"/>
    <property type="project" value="UniProtKB-EC"/>
</dbReference>
<sequence>MVCLPYPTFLHSRTVTPTSQSLHAVGRARIHPLTCPGKSSDGDGGGNGDGSPSSAMDEYQSIISLCLLQSQTDESTNEKLRKRYMKESVAKASSYLTQTLGLDVSIIDVDVVLNIDSILQTDGCLVSCFLDAGCAAVVVRVKQQEENDGNDNVEDDGLSKALEACDVARVPRERLILHCKDDMLPHVINRMEAVESRVGTVSLQLRGDTNAANSVVDTVSTTKADDMKWVFQIGTETTNSEGLMSKVSQSMGENSASITLVDPTPEQLGLCYASCLKSDRPDGLFTTVVCTRSNEALGLVYSSRESIIAALESGRGVYYSRSRSSLWRKGDSSGHYQTLHRIDVDCDSDALRFTVTQNGTDVKAFCHLNTLTCWGEPRGLRHLEETLTKRLVDAPAGSYTKRLFDDEQLLRDKLVEEAQELSEADTRQHVAEEFADLLYFAMVRAAKAGVSIDDAVAELDKRARKVTRRKGDSKAFRIKAGDEILGKKA</sequence>